<dbReference type="PANTHER" id="PTHR45786">
    <property type="entry name" value="DNA BINDING PROTEIN-LIKE"/>
    <property type="match status" value="1"/>
</dbReference>
<dbReference type="InterPro" id="IPR008901">
    <property type="entry name" value="ACER"/>
</dbReference>
<feature type="transmembrane region" description="Helical" evidence="10">
    <location>
        <begin position="936"/>
        <end position="953"/>
    </location>
</feature>
<feature type="region of interest" description="Disordered" evidence="9">
    <location>
        <begin position="65"/>
        <end position="94"/>
    </location>
</feature>
<organism evidence="12 13">
    <name type="scientific">Amphibalanus amphitrite</name>
    <name type="common">Striped barnacle</name>
    <name type="synonym">Balanus amphitrite</name>
    <dbReference type="NCBI Taxonomy" id="1232801"/>
    <lineage>
        <taxon>Eukaryota</taxon>
        <taxon>Metazoa</taxon>
        <taxon>Ecdysozoa</taxon>
        <taxon>Arthropoda</taxon>
        <taxon>Crustacea</taxon>
        <taxon>Multicrustacea</taxon>
        <taxon>Cirripedia</taxon>
        <taxon>Thoracica</taxon>
        <taxon>Thoracicalcarea</taxon>
        <taxon>Balanomorpha</taxon>
        <taxon>Balanoidea</taxon>
        <taxon>Balanidae</taxon>
        <taxon>Amphibalaninae</taxon>
        <taxon>Amphibalanus</taxon>
    </lineage>
</organism>
<dbReference type="PANTHER" id="PTHR45786:SF74">
    <property type="entry name" value="ATP-DEPENDENT DNA HELICASE"/>
    <property type="match status" value="1"/>
</dbReference>
<evidence type="ECO:0000313" key="12">
    <source>
        <dbReference type="EMBL" id="KAF0308514.1"/>
    </source>
</evidence>
<dbReference type="GO" id="GO:0006672">
    <property type="term" value="P:ceramide metabolic process"/>
    <property type="evidence" value="ECO:0007669"/>
    <property type="project" value="InterPro"/>
</dbReference>
<accession>A0A6A4WXB5</accession>
<feature type="region of interest" description="Disordered" evidence="9">
    <location>
        <begin position="1058"/>
        <end position="1079"/>
    </location>
</feature>
<feature type="compositionally biased region" description="Low complexity" evidence="9">
    <location>
        <begin position="114"/>
        <end position="128"/>
    </location>
</feature>
<comment type="subcellular location">
    <subcellularLocation>
        <location evidence="1">Membrane</location>
        <topology evidence="1">Multi-pass membrane protein</topology>
    </subcellularLocation>
</comment>
<dbReference type="Proteomes" id="UP000440578">
    <property type="component" value="Unassembled WGS sequence"/>
</dbReference>
<feature type="transmembrane region" description="Helical" evidence="10">
    <location>
        <begin position="965"/>
        <end position="982"/>
    </location>
</feature>
<dbReference type="Pfam" id="PF05875">
    <property type="entry name" value="Ceramidase"/>
    <property type="match status" value="1"/>
</dbReference>
<evidence type="ECO:0000256" key="8">
    <source>
        <dbReference type="PIRSR" id="PIRSR608901-2"/>
    </source>
</evidence>
<feature type="region of interest" description="Disordered" evidence="9">
    <location>
        <begin position="159"/>
        <end position="183"/>
    </location>
</feature>
<dbReference type="Pfam" id="PF21530">
    <property type="entry name" value="Pif1_2B_dom"/>
    <property type="match status" value="1"/>
</dbReference>
<feature type="transmembrane region" description="Helical" evidence="10">
    <location>
        <begin position="1009"/>
        <end position="1027"/>
    </location>
</feature>
<feature type="compositionally biased region" description="Low complexity" evidence="9">
    <location>
        <begin position="198"/>
        <end position="209"/>
    </location>
</feature>
<keyword evidence="8" id="KW-0862">Zinc</keyword>
<feature type="compositionally biased region" description="Low complexity" evidence="9">
    <location>
        <begin position="159"/>
        <end position="173"/>
    </location>
</feature>
<keyword evidence="5" id="KW-0378">Hydrolase</keyword>
<feature type="region of interest" description="Disordered" evidence="9">
    <location>
        <begin position="822"/>
        <end position="849"/>
    </location>
</feature>
<proteinExistence type="inferred from homology"/>
<keyword evidence="7 10" id="KW-0472">Membrane</keyword>
<evidence type="ECO:0000256" key="10">
    <source>
        <dbReference type="SAM" id="Phobius"/>
    </source>
</evidence>
<feature type="binding site" evidence="8">
    <location>
        <position position="1008"/>
    </location>
    <ligand>
        <name>Zn(2+)</name>
        <dbReference type="ChEBI" id="CHEBI:29105"/>
        <note>catalytic</note>
    </ligand>
</feature>
<feature type="region of interest" description="Disordered" evidence="9">
    <location>
        <begin position="198"/>
        <end position="231"/>
    </location>
</feature>
<keyword evidence="6 10" id="KW-1133">Transmembrane helix</keyword>
<evidence type="ECO:0000256" key="1">
    <source>
        <dbReference type="ARBA" id="ARBA00004141"/>
    </source>
</evidence>
<keyword evidence="8" id="KW-0479">Metal-binding</keyword>
<dbReference type="GO" id="GO:0046872">
    <property type="term" value="F:metal ion binding"/>
    <property type="evidence" value="ECO:0007669"/>
    <property type="project" value="UniProtKB-KW"/>
</dbReference>
<dbReference type="GO" id="GO:0016020">
    <property type="term" value="C:membrane"/>
    <property type="evidence" value="ECO:0007669"/>
    <property type="project" value="UniProtKB-SubCell"/>
</dbReference>
<sequence length="1079" mass="116638">MQLNPQTVNVTPIAPPTAFEPPVVGGVADVAPGAEAVGGAVGEVATHSPDGAVDAVEATVADAPDDAAARRPAADAPDAEAVGGAVGEEAPHTPDGAVDAVEVAAVDALDGAAARRPAADAPDAEAVGGAVGEEAPHTPDDAVDAVEVAAVDALDGAAARRPAADAPDAEAVGGAVGEEAPHTPDDAVDAVEAAAVDAPDGAAARQPAADAHDAEAVGGADGQAPVDAPARRRGDQHLLARNYVPAEFEPPAGMQLGRMDTVCAHCGALRWRAEPAGACCHQGKVQLDFHPPPPDEMVELMTPGTAFYDEFRGKIRAYNTAFQLASMGCNVVRHDGAYHAAFTVQGSVCHRMGSLLPARGGEEQFMQVYFLDADEATARRATMCGGLDRAVLDILLGMLHEHNNYVRALQPALLMARGVPNCRIVLSAEHRPLSEHERRFNLPIGREVAVLMPNEMGGRRDIVVRERGGQLFRIDELSRQYDPLLYVLLHPRGTDGWSLELKAERGVTIRQYGAFHMRFRPGHFNLIPRGGRLFQQYLVDTEAKAESSRLSYVRANQDGFNGFRAETIRGLITHAMGAIRYCIKYVTKGSDRIMFAVQPDGVVDEVTQYQNSRYLGSMEAAWRLLDRPVHVHHPPVQRLQLHLGDDERRVPHPEVPGVVASETLSRVYTTTPRAGEVFFLRLLLHSVRGPRSYEHLRTVDGRVCATMREACSALGLLEDGAHWARALEEASVTRFAGGLRFLFALILIEGEATCDPMALWMRFADALSEDIARRQRTARAAGRRGLTEDEVRQQALRKIAGILRRLRGRSLAEYGLPVPPVPDAAAAADGDDDEPPGGPEYDPAALADRVERDEPLTYASVDTISDDDNEDHGPPVPTEVLNAIDVSGMPSHRLQVKVGAPVVLMRNLDAPRVVNGTLCTVLRAAPNVLELRIASGVNYGVASVAITLLDIKLLRTQKDRTVRHLFYLGVMLYALAFALWNLDNHGCQSLVRLRSTLPPVLRPFTQLHAWWHIFAGYATYIHILYCVKARYNILQEKSHITLGAMGFTVRRLPTHETNGHANGHINGRTDNCNNHKHLD</sequence>
<evidence type="ECO:0000256" key="3">
    <source>
        <dbReference type="ARBA" id="ARBA00011891"/>
    </source>
</evidence>
<evidence type="ECO:0000256" key="2">
    <source>
        <dbReference type="ARBA" id="ARBA00009780"/>
    </source>
</evidence>
<protein>
    <recommendedName>
        <fullName evidence="3">ceramidase</fullName>
        <ecNumber evidence="3">3.5.1.23</ecNumber>
    </recommendedName>
</protein>
<feature type="region of interest" description="Disordered" evidence="9">
    <location>
        <begin position="114"/>
        <end position="139"/>
    </location>
</feature>
<evidence type="ECO:0000256" key="9">
    <source>
        <dbReference type="SAM" id="MobiDB-lite"/>
    </source>
</evidence>
<reference evidence="12 13" key="1">
    <citation type="submission" date="2019-07" db="EMBL/GenBank/DDBJ databases">
        <title>Draft genome assembly of a fouling barnacle, Amphibalanus amphitrite (Darwin, 1854): The first reference genome for Thecostraca.</title>
        <authorList>
            <person name="Kim W."/>
        </authorList>
    </citation>
    <scope>NUCLEOTIDE SEQUENCE [LARGE SCALE GENOMIC DNA]</scope>
    <source>
        <strain evidence="12">SNU_AA5</strain>
        <tissue evidence="12">Soma without cirri and trophi</tissue>
    </source>
</reference>
<dbReference type="EC" id="3.5.1.23" evidence="3"/>
<comment type="similarity">
    <text evidence="2">Belongs to the alkaline ceramidase family.</text>
</comment>
<dbReference type="GO" id="GO:0017040">
    <property type="term" value="F:N-acylsphingosine amidohydrolase activity"/>
    <property type="evidence" value="ECO:0007669"/>
    <property type="project" value="UniProtKB-EC"/>
</dbReference>
<evidence type="ECO:0000256" key="6">
    <source>
        <dbReference type="ARBA" id="ARBA00022989"/>
    </source>
</evidence>
<evidence type="ECO:0000256" key="4">
    <source>
        <dbReference type="ARBA" id="ARBA00022692"/>
    </source>
</evidence>
<evidence type="ECO:0000256" key="7">
    <source>
        <dbReference type="ARBA" id="ARBA00023136"/>
    </source>
</evidence>
<feature type="compositionally biased region" description="Low complexity" evidence="9">
    <location>
        <begin position="74"/>
        <end position="83"/>
    </location>
</feature>
<evidence type="ECO:0000259" key="11">
    <source>
        <dbReference type="Pfam" id="PF21530"/>
    </source>
</evidence>
<gene>
    <name evidence="12" type="primary">Acer3</name>
    <name evidence="12" type="ORF">FJT64_002148</name>
</gene>
<dbReference type="OrthoDB" id="187171at2759"/>
<feature type="domain" description="DNA helicase Pif1-like 2B" evidence="11">
    <location>
        <begin position="879"/>
        <end position="922"/>
    </location>
</feature>
<evidence type="ECO:0000313" key="13">
    <source>
        <dbReference type="Proteomes" id="UP000440578"/>
    </source>
</evidence>
<keyword evidence="4 10" id="KW-0812">Transmembrane</keyword>
<comment type="cofactor">
    <cofactor evidence="8">
        <name>Zn(2+)</name>
        <dbReference type="ChEBI" id="CHEBI:29105"/>
    </cofactor>
</comment>
<dbReference type="AlphaFoldDB" id="A0A6A4WXB5"/>
<dbReference type="InterPro" id="IPR049163">
    <property type="entry name" value="Pif1-like_2B_dom"/>
</dbReference>
<evidence type="ECO:0000256" key="5">
    <source>
        <dbReference type="ARBA" id="ARBA00022801"/>
    </source>
</evidence>
<comment type="caution">
    <text evidence="12">The sequence shown here is derived from an EMBL/GenBank/DDBJ whole genome shotgun (WGS) entry which is preliminary data.</text>
</comment>
<name>A0A6A4WXB5_AMPAM</name>
<dbReference type="EMBL" id="VIIS01000481">
    <property type="protein sequence ID" value="KAF0308514.1"/>
    <property type="molecule type" value="Genomic_DNA"/>
</dbReference>
<keyword evidence="13" id="KW-1185">Reference proteome</keyword>
<feature type="binding site" evidence="8">
    <location>
        <position position="1012"/>
    </location>
    <ligand>
        <name>Zn(2+)</name>
        <dbReference type="ChEBI" id="CHEBI:29105"/>
        <note>catalytic</note>
    </ligand>
</feature>